<dbReference type="EMBL" id="CP159837">
    <property type="protein sequence ID" value="XCM39364.1"/>
    <property type="molecule type" value="Genomic_DNA"/>
</dbReference>
<dbReference type="Gene3D" id="3.30.565.10">
    <property type="entry name" value="Histidine kinase-like ATPase, C-terminal domain"/>
    <property type="match status" value="1"/>
</dbReference>
<dbReference type="InterPro" id="IPR036890">
    <property type="entry name" value="HATPase_C_sf"/>
</dbReference>
<proteinExistence type="predicted"/>
<dbReference type="AlphaFoldDB" id="A0AAU8JKX2"/>
<gene>
    <name evidence="1" type="ORF">ABWT76_002286</name>
</gene>
<dbReference type="GO" id="GO:0016301">
    <property type="term" value="F:kinase activity"/>
    <property type="evidence" value="ECO:0007669"/>
    <property type="project" value="UniProtKB-KW"/>
</dbReference>
<evidence type="ECO:0000313" key="1">
    <source>
        <dbReference type="EMBL" id="XCM39364.1"/>
    </source>
</evidence>
<dbReference type="RefSeq" id="WP_054468638.1">
    <property type="nucleotide sequence ID" value="NZ_CP159837.1"/>
</dbReference>
<accession>A0AAU8JKX2</accession>
<protein>
    <submittedName>
        <fullName evidence="1">HAMP domain-containing histidine kinase</fullName>
    </submittedName>
</protein>
<dbReference type="SUPFAM" id="SSF55874">
    <property type="entry name" value="ATPase domain of HSP90 chaperone/DNA topoisomerase II/histidine kinase"/>
    <property type="match status" value="1"/>
</dbReference>
<reference evidence="1" key="1">
    <citation type="submission" date="2024-07" db="EMBL/GenBank/DDBJ databases">
        <authorList>
            <person name="Kim Y.J."/>
            <person name="Jeong J.Y."/>
        </authorList>
    </citation>
    <scope>NUCLEOTIDE SEQUENCE</scope>
    <source>
        <strain evidence="1">GIHE-MW2</strain>
    </source>
</reference>
<keyword evidence="1" id="KW-0808">Transferase</keyword>
<keyword evidence="1" id="KW-0418">Kinase</keyword>
<organism evidence="1">
    <name type="scientific">Planktothricoides raciborskii GIHE-MW2</name>
    <dbReference type="NCBI Taxonomy" id="2792601"/>
    <lineage>
        <taxon>Bacteria</taxon>
        <taxon>Bacillati</taxon>
        <taxon>Cyanobacteriota</taxon>
        <taxon>Cyanophyceae</taxon>
        <taxon>Oscillatoriophycideae</taxon>
        <taxon>Oscillatoriales</taxon>
        <taxon>Oscillatoriaceae</taxon>
        <taxon>Planktothricoides</taxon>
    </lineage>
</organism>
<sequence>MQLGADRIRQVVLSLRTFSQVDQSQKKAFDIQEGIDSTLLLLQNRLQAKAGRPGIKAIKEYGDFPPIECYAGQVNQVFINLLHNSIDALEQKYRKNPDKTTLYDSIIRV</sequence>
<name>A0AAU8JKX2_9CYAN</name>